<keyword evidence="3" id="KW-0472">Membrane</keyword>
<proteinExistence type="predicted"/>
<dbReference type="SUPFAM" id="SSF103088">
    <property type="entry name" value="OmpA-like"/>
    <property type="match status" value="1"/>
</dbReference>
<evidence type="ECO:0000256" key="2">
    <source>
        <dbReference type="SAM" id="MobiDB-lite"/>
    </source>
</evidence>
<dbReference type="Proteomes" id="UP000430564">
    <property type="component" value="Unassembled WGS sequence"/>
</dbReference>
<accession>A0A6I1EI84</accession>
<sequence>MPRTSIRHQGSEGRSENYLASVSDLMSALLFVFIIALACAIIQAQSAANDAEDAQTRAEAAEAQAMTAHKQAETVRSRLVEVEERLRGNNVARAGLLMHIKETLDAELGIQVSIDTSKGVLRLPEEAVTFRKQSYVLEDPYLERVAEMGKYFAKVLPCYRPAGEDNPAGAAPFCRTLNPNGNLLDAVFIEGHTDNLRFRGDTSNWRNRMLSASRANSVFEVMVLGNSELADMTNSAGESLFSLSGYGADRPLPNHDHAEPTDDQANRRIEFRFIFEEPKLRDEEVRMIAAPDLAQNASSDKPASALHQPNEAR</sequence>
<name>A0A6I1EI84_9BURK</name>
<evidence type="ECO:0000313" key="5">
    <source>
        <dbReference type="Proteomes" id="UP000430564"/>
    </source>
</evidence>
<comment type="caution">
    <text evidence="4">The sequence shown here is derived from an EMBL/GenBank/DDBJ whole genome shotgun (WGS) entry which is preliminary data.</text>
</comment>
<dbReference type="InterPro" id="IPR050330">
    <property type="entry name" value="Bact_OuterMem_StrucFunc"/>
</dbReference>
<keyword evidence="3" id="KW-1133">Transmembrane helix</keyword>
<protein>
    <submittedName>
        <fullName evidence="4">OmpA family protein</fullName>
    </submittedName>
</protein>
<reference evidence="4 5" key="1">
    <citation type="submission" date="2019-10" db="EMBL/GenBank/DDBJ databases">
        <title>Genome diversity of Sutterella seckii.</title>
        <authorList>
            <person name="Chaplin A.V."/>
            <person name="Sokolova S.R."/>
            <person name="Mosin K.A."/>
            <person name="Ivanova E.L."/>
            <person name="Kochetkova T.O."/>
            <person name="Goltsov A.Y."/>
            <person name="Trofimov D.Y."/>
            <person name="Efimov B.A."/>
        </authorList>
    </citation>
    <scope>NUCLEOTIDE SEQUENCE [LARGE SCALE GENOMIC DNA]</scope>
    <source>
        <strain evidence="4 5">ASD393</strain>
    </source>
</reference>
<keyword evidence="3" id="KW-0812">Transmembrane</keyword>
<feature type="region of interest" description="Disordered" evidence="2">
    <location>
        <begin position="291"/>
        <end position="313"/>
    </location>
</feature>
<dbReference type="InterPro" id="IPR036737">
    <property type="entry name" value="OmpA-like_sf"/>
</dbReference>
<dbReference type="PANTHER" id="PTHR30329">
    <property type="entry name" value="STATOR ELEMENT OF FLAGELLAR MOTOR COMPLEX"/>
    <property type="match status" value="1"/>
</dbReference>
<organism evidence="4 5">
    <name type="scientific">Sutterella seckii</name>
    <dbReference type="NCBI Taxonomy" id="1944635"/>
    <lineage>
        <taxon>Bacteria</taxon>
        <taxon>Pseudomonadati</taxon>
        <taxon>Pseudomonadota</taxon>
        <taxon>Betaproteobacteria</taxon>
        <taxon>Burkholderiales</taxon>
        <taxon>Sutterellaceae</taxon>
        <taxon>Sutterella</taxon>
    </lineage>
</organism>
<gene>
    <name evidence="4" type="ORF">GBM95_07935</name>
</gene>
<feature type="transmembrane region" description="Helical" evidence="3">
    <location>
        <begin position="21"/>
        <end position="44"/>
    </location>
</feature>
<dbReference type="PANTHER" id="PTHR30329:SF20">
    <property type="entry name" value="EXPORTED PROTEIN"/>
    <property type="match status" value="1"/>
</dbReference>
<dbReference type="OrthoDB" id="9782229at2"/>
<evidence type="ECO:0000256" key="1">
    <source>
        <dbReference type="SAM" id="Coils"/>
    </source>
</evidence>
<keyword evidence="1" id="KW-0175">Coiled coil</keyword>
<dbReference type="RefSeq" id="WP_152158599.1">
    <property type="nucleotide sequence ID" value="NZ_WEHX01000053.1"/>
</dbReference>
<feature type="coiled-coil region" evidence="1">
    <location>
        <begin position="44"/>
        <end position="71"/>
    </location>
</feature>
<dbReference type="Gene3D" id="3.30.1330.60">
    <property type="entry name" value="OmpA-like domain"/>
    <property type="match status" value="1"/>
</dbReference>
<evidence type="ECO:0000313" key="4">
    <source>
        <dbReference type="EMBL" id="KAB7657718.1"/>
    </source>
</evidence>
<dbReference type="EMBL" id="WEHX01000053">
    <property type="protein sequence ID" value="KAB7657718.1"/>
    <property type="molecule type" value="Genomic_DNA"/>
</dbReference>
<evidence type="ECO:0000256" key="3">
    <source>
        <dbReference type="SAM" id="Phobius"/>
    </source>
</evidence>
<dbReference type="AlphaFoldDB" id="A0A6I1EI84"/>